<dbReference type="STRING" id="406818.XBJ1_4139"/>
<dbReference type="EMBL" id="FN667741">
    <property type="protein sequence ID" value="CBJ83251.1"/>
    <property type="molecule type" value="Genomic_DNA"/>
</dbReference>
<protein>
    <submittedName>
        <fullName evidence="1">Uncharacterized protein</fullName>
    </submittedName>
</protein>
<sequence>MAKVDVHYRYCHKPEDVKGHGKGNEGYSRYRFCPPLTFGSTARMIMLFIIALWKKTILLERCLPNE</sequence>
<organism evidence="1 2">
    <name type="scientific">Xenorhabdus bovienii (strain SS-2004)</name>
    <name type="common">Xenorhabdus nematophila subsp. bovienii</name>
    <dbReference type="NCBI Taxonomy" id="406818"/>
    <lineage>
        <taxon>Bacteria</taxon>
        <taxon>Pseudomonadati</taxon>
        <taxon>Pseudomonadota</taxon>
        <taxon>Gammaproteobacteria</taxon>
        <taxon>Enterobacterales</taxon>
        <taxon>Morganellaceae</taxon>
        <taxon>Xenorhabdus</taxon>
    </lineage>
</organism>
<gene>
    <name evidence="1" type="ordered locus">XBJ1_4139</name>
</gene>
<proteinExistence type="predicted"/>
<dbReference type="HOGENOM" id="CLU_2830324_0_0_6"/>
<dbReference type="KEGG" id="xbo:XBJ1_4139"/>
<evidence type="ECO:0000313" key="2">
    <source>
        <dbReference type="Proteomes" id="UP000002045"/>
    </source>
</evidence>
<accession>D3V6H2</accession>
<name>D3V6H2_XENBS</name>
<reference evidence="1" key="1">
    <citation type="journal article" date="2011" name="PLoS ONE">
        <title>The entomopathogenic bacterial endosymbionts xenorhabdus and photorhabdus: convergent lifestyles from divergent genomes.</title>
        <authorList>
            <person name="Chaston J.M."/>
            <person name="Suen G."/>
            <person name="Tucker S.L."/>
            <person name="Andersen A.W."/>
            <person name="Bhasin A."/>
            <person name="Bode E."/>
            <person name="Bode H.B."/>
            <person name="Brachmann A.O."/>
            <person name="Cowles C.E."/>
            <person name="Cowles K.N."/>
            <person name="Darby C."/>
            <person name="de Leon L."/>
            <person name="Drace K."/>
            <person name="Du Z."/>
            <person name="Givaudan A."/>
            <person name="Herbert Tran E.E."/>
            <person name="Jewell K.A."/>
            <person name="Knack J.J."/>
            <person name="Krasomil-Osterfeld K.C."/>
            <person name="Kukor R."/>
            <person name="Lanois A."/>
            <person name="Latreille P."/>
            <person name="Leimgruber N.K."/>
            <person name="Lipke C.M."/>
            <person name="Liu R."/>
            <person name="Lu X."/>
            <person name="Martens E.C."/>
            <person name="Marri P.R."/>
            <person name="Medigue C."/>
            <person name="Menard M.L."/>
            <person name="Miller N.M."/>
            <person name="Morales-Soto N."/>
            <person name="Norton S."/>
            <person name="Ogier J.C."/>
            <person name="Orchard S.S."/>
            <person name="Park D."/>
            <person name="Park Y."/>
            <person name="Qurollo B.A."/>
            <person name="Sugar D.R."/>
            <person name="Richards G.R."/>
            <person name="Rouy Z."/>
            <person name="Slominski B."/>
            <person name="Slominski K."/>
            <person name="Snyder H."/>
            <person name="Tjaden B.C."/>
            <person name="van der Hoeven R."/>
            <person name="Welch R.D."/>
            <person name="Wheeler C."/>
            <person name="Xiang B."/>
            <person name="Barbazuk B."/>
            <person name="Gaudriault S."/>
            <person name="Goodner B."/>
            <person name="Slater S.C."/>
            <person name="Forst S."/>
            <person name="Goldman B.S."/>
            <person name="Goodrich-Blair H."/>
        </authorList>
    </citation>
    <scope>NUCLEOTIDE SEQUENCE [LARGE SCALE GENOMIC DNA]</scope>
    <source>
        <strain evidence="1">SS-2004</strain>
    </source>
</reference>
<dbReference type="Proteomes" id="UP000002045">
    <property type="component" value="Chromosome"/>
</dbReference>
<dbReference type="AlphaFoldDB" id="D3V6H2"/>
<evidence type="ECO:0000313" key="1">
    <source>
        <dbReference type="EMBL" id="CBJ83251.1"/>
    </source>
</evidence>